<evidence type="ECO:0000256" key="1">
    <source>
        <dbReference type="SAM" id="MobiDB-lite"/>
    </source>
</evidence>
<feature type="region of interest" description="Disordered" evidence="1">
    <location>
        <begin position="1"/>
        <end position="35"/>
    </location>
</feature>
<reference evidence="2 3" key="1">
    <citation type="submission" date="2023-09" db="EMBL/GenBank/DDBJ databases">
        <authorList>
            <person name="Rey-Velasco X."/>
        </authorList>
    </citation>
    <scope>NUCLEOTIDE SEQUENCE [LARGE SCALE GENOMIC DNA]</scope>
    <source>
        <strain evidence="2 3">P050</strain>
    </source>
</reference>
<name>A0ABU2Y3R6_9FLAO</name>
<dbReference type="Proteomes" id="UP001252186">
    <property type="component" value="Unassembled WGS sequence"/>
</dbReference>
<gene>
    <name evidence="2" type="ORF">RM519_06100</name>
</gene>
<evidence type="ECO:0000313" key="2">
    <source>
        <dbReference type="EMBL" id="MDT0552811.1"/>
    </source>
</evidence>
<dbReference type="EMBL" id="JAVRHV010000002">
    <property type="protein sequence ID" value="MDT0552811.1"/>
    <property type="molecule type" value="Genomic_DNA"/>
</dbReference>
<comment type="caution">
    <text evidence="2">The sequence shown here is derived from an EMBL/GenBank/DDBJ whole genome shotgun (WGS) entry which is preliminary data.</text>
</comment>
<dbReference type="RefSeq" id="WP_311593001.1">
    <property type="nucleotide sequence ID" value="NZ_JAVRHV010000002.1"/>
</dbReference>
<proteinExistence type="predicted"/>
<accession>A0ABU2Y3R6</accession>
<sequence>MILVKWSRSNPTQPVIGPGNTGRNDPMMPSITNKNPMMSKKISMLINC</sequence>
<protein>
    <submittedName>
        <fullName evidence="2">Uncharacterized protein</fullName>
    </submittedName>
</protein>
<evidence type="ECO:0000313" key="3">
    <source>
        <dbReference type="Proteomes" id="UP001252186"/>
    </source>
</evidence>
<organism evidence="2 3">
    <name type="scientific">Urechidicola vernalis</name>
    <dbReference type="NCBI Taxonomy" id="3075600"/>
    <lineage>
        <taxon>Bacteria</taxon>
        <taxon>Pseudomonadati</taxon>
        <taxon>Bacteroidota</taxon>
        <taxon>Flavobacteriia</taxon>
        <taxon>Flavobacteriales</taxon>
        <taxon>Flavobacteriaceae</taxon>
        <taxon>Urechidicola</taxon>
    </lineage>
</organism>
<keyword evidence="3" id="KW-1185">Reference proteome</keyword>